<dbReference type="RefSeq" id="WP_310236767.1">
    <property type="nucleotide sequence ID" value="NZ_JAVDWO010000012.1"/>
</dbReference>
<name>A0ABU1XZ22_9GAMM</name>
<protein>
    <recommendedName>
        <fullName evidence="4">Lipoprotein</fullName>
    </recommendedName>
</protein>
<comment type="caution">
    <text evidence="2">The sequence shown here is derived from an EMBL/GenBank/DDBJ whole genome shotgun (WGS) entry which is preliminary data.</text>
</comment>
<feature type="chain" id="PRO_5046707147" description="Lipoprotein" evidence="1">
    <location>
        <begin position="23"/>
        <end position="260"/>
    </location>
</feature>
<reference evidence="2 3" key="1">
    <citation type="submission" date="2023-07" db="EMBL/GenBank/DDBJ databases">
        <title>Sorghum-associated microbial communities from plants grown in Nebraska, USA.</title>
        <authorList>
            <person name="Schachtman D."/>
        </authorList>
    </citation>
    <scope>NUCLEOTIDE SEQUENCE [LARGE SCALE GENOMIC DNA]</scope>
    <source>
        <strain evidence="2 3">4099</strain>
    </source>
</reference>
<feature type="signal peptide" evidence="1">
    <location>
        <begin position="1"/>
        <end position="22"/>
    </location>
</feature>
<dbReference type="Proteomes" id="UP001256588">
    <property type="component" value="Unassembled WGS sequence"/>
</dbReference>
<keyword evidence="3" id="KW-1185">Reference proteome</keyword>
<proteinExistence type="predicted"/>
<sequence>MTSSGMWWCGLVLALAAGGLSGCTPSSSGSDIEAVGPDTSAAPPAHAFERSLDGIWSTGVSQGDDAETIYAIQWQDAYGLRILRDGAWLAGAVEDVDVDNQTLAFRVTRENGPDETVTLRKVQDATSGAGFTLRVTWAQGQVETLGFVRRLTERDHQELVLAIRQAAVLPQAVACGGDAPVGSLRATLACSEIEFAELDRSLRTQLVELSARYPDGDRTAAAVVQQLDACTTPACLRDTYAQWQVYFDENYDLGDVLDYL</sequence>
<evidence type="ECO:0008006" key="4">
    <source>
        <dbReference type="Google" id="ProtNLM"/>
    </source>
</evidence>
<evidence type="ECO:0000256" key="1">
    <source>
        <dbReference type="SAM" id="SignalP"/>
    </source>
</evidence>
<dbReference type="EMBL" id="JAVDWO010000012">
    <property type="protein sequence ID" value="MDR7194035.1"/>
    <property type="molecule type" value="Genomic_DNA"/>
</dbReference>
<accession>A0ABU1XZ22</accession>
<evidence type="ECO:0000313" key="2">
    <source>
        <dbReference type="EMBL" id="MDR7194035.1"/>
    </source>
</evidence>
<organism evidence="2 3">
    <name type="scientific">Luteimonas terrae</name>
    <dbReference type="NCBI Taxonomy" id="1530191"/>
    <lineage>
        <taxon>Bacteria</taxon>
        <taxon>Pseudomonadati</taxon>
        <taxon>Pseudomonadota</taxon>
        <taxon>Gammaproteobacteria</taxon>
        <taxon>Lysobacterales</taxon>
        <taxon>Lysobacteraceae</taxon>
        <taxon>Luteimonas</taxon>
    </lineage>
</organism>
<evidence type="ECO:0000313" key="3">
    <source>
        <dbReference type="Proteomes" id="UP001256588"/>
    </source>
</evidence>
<gene>
    <name evidence="2" type="ORF">J2W68_002777</name>
</gene>
<keyword evidence="1" id="KW-0732">Signal</keyword>